<dbReference type="SMART" id="SM00020">
    <property type="entry name" value="Tryp_SPc"/>
    <property type="match status" value="1"/>
</dbReference>
<sequence length="266" mass="28469">NYMLLTLGYMTGKVTLAACPALLSDGRRIVGGTLAVRDKWVWQVSMQWRGKHLCGGAIVSPRWVVTAAHCFAQNNMAPADWLVVVDTVSIADSSSGKRYRALQILHHPRYDSYNNDYDVGLLRTVTAMDLGGGAGPVCLPSASESFPPGAACWITGWGYTQEGGFVPDELRQAQVKVIAQTACSDPSVYGVYLTPRMICAGTMDGGVDTCQGDSGGPLVCETAGGDWKLAGVVSWGEGCGRPNKPGVYSRVTQLVPWVRGQMEVSF</sequence>
<dbReference type="PROSITE" id="PS00134">
    <property type="entry name" value="TRYPSIN_HIS"/>
    <property type="match status" value="1"/>
</dbReference>
<dbReference type="InterPro" id="IPR001314">
    <property type="entry name" value="Peptidase_S1A"/>
</dbReference>
<dbReference type="eggNOG" id="KOG3627">
    <property type="taxonomic scope" value="Eukaryota"/>
</dbReference>
<accession>G3PG31</accession>
<dbReference type="AlphaFoldDB" id="G3PG31"/>
<dbReference type="PROSITE" id="PS00135">
    <property type="entry name" value="TRYPSIN_SER"/>
    <property type="match status" value="1"/>
</dbReference>
<evidence type="ECO:0000256" key="1">
    <source>
        <dbReference type="ARBA" id="ARBA00022670"/>
    </source>
</evidence>
<keyword evidence="1 5" id="KW-0645">Protease</keyword>
<dbReference type="InterPro" id="IPR018114">
    <property type="entry name" value="TRYPSIN_HIS"/>
</dbReference>
<dbReference type="InterPro" id="IPR033116">
    <property type="entry name" value="TRYPSIN_SER"/>
</dbReference>
<keyword evidence="2 5" id="KW-0378">Hydrolase</keyword>
<reference evidence="7" key="2">
    <citation type="submission" date="2024-04" db="UniProtKB">
        <authorList>
            <consortium name="Ensembl"/>
        </authorList>
    </citation>
    <scope>IDENTIFICATION</scope>
</reference>
<evidence type="ECO:0000313" key="7">
    <source>
        <dbReference type="Ensembl" id="ENSGACP00000016555.1"/>
    </source>
</evidence>
<proteinExistence type="predicted"/>
<dbReference type="Pfam" id="PF00089">
    <property type="entry name" value="Trypsin"/>
    <property type="match status" value="1"/>
</dbReference>
<dbReference type="InterPro" id="IPR001254">
    <property type="entry name" value="Trypsin_dom"/>
</dbReference>
<evidence type="ECO:0000256" key="4">
    <source>
        <dbReference type="ARBA" id="ARBA00023157"/>
    </source>
</evidence>
<dbReference type="PROSITE" id="PS50240">
    <property type="entry name" value="TRYPSIN_DOM"/>
    <property type="match status" value="1"/>
</dbReference>
<dbReference type="CDD" id="cd00190">
    <property type="entry name" value="Tryp_SPc"/>
    <property type="match status" value="1"/>
</dbReference>
<name>G3PG31_GASAC</name>
<dbReference type="PANTHER" id="PTHR24252">
    <property type="entry name" value="ACROSIN-RELATED"/>
    <property type="match status" value="1"/>
</dbReference>
<reference evidence="7" key="1">
    <citation type="submission" date="2006-01" db="EMBL/GenBank/DDBJ databases">
        <authorList>
            <person name="Lindblad-Toh K."/>
            <person name="Mauceli E."/>
            <person name="Grabherr M."/>
            <person name="Chang J.L."/>
            <person name="Lander E.S."/>
        </authorList>
    </citation>
    <scope>NUCLEOTIDE SEQUENCE [LARGE SCALE GENOMIC DNA]</scope>
</reference>
<dbReference type="InterPro" id="IPR009003">
    <property type="entry name" value="Peptidase_S1_PA"/>
</dbReference>
<protein>
    <recommendedName>
        <fullName evidence="6">Peptidase S1 domain-containing protein</fullName>
    </recommendedName>
</protein>
<dbReference type="Ensembl" id="ENSGACT00000016588.1">
    <property type="protein sequence ID" value="ENSGACP00000016555.1"/>
    <property type="gene ID" value="ENSGACG00000012525.1"/>
</dbReference>
<evidence type="ECO:0000256" key="5">
    <source>
        <dbReference type="RuleBase" id="RU363034"/>
    </source>
</evidence>
<dbReference type="GO" id="GO:0006508">
    <property type="term" value="P:proteolysis"/>
    <property type="evidence" value="ECO:0007669"/>
    <property type="project" value="UniProtKB-KW"/>
</dbReference>
<evidence type="ECO:0000259" key="6">
    <source>
        <dbReference type="PROSITE" id="PS50240"/>
    </source>
</evidence>
<dbReference type="Gene3D" id="2.40.10.10">
    <property type="entry name" value="Trypsin-like serine proteases"/>
    <property type="match status" value="2"/>
</dbReference>
<feature type="domain" description="Peptidase S1" evidence="6">
    <location>
        <begin position="29"/>
        <end position="263"/>
    </location>
</feature>
<keyword evidence="3 5" id="KW-0720">Serine protease</keyword>
<dbReference type="InterPro" id="IPR043504">
    <property type="entry name" value="Peptidase_S1_PA_chymotrypsin"/>
</dbReference>
<dbReference type="PANTHER" id="PTHR24252:SF7">
    <property type="entry name" value="HYALIN"/>
    <property type="match status" value="1"/>
</dbReference>
<dbReference type="PRINTS" id="PR00722">
    <property type="entry name" value="CHYMOTRYPSIN"/>
</dbReference>
<evidence type="ECO:0000256" key="2">
    <source>
        <dbReference type="ARBA" id="ARBA00022801"/>
    </source>
</evidence>
<evidence type="ECO:0000256" key="3">
    <source>
        <dbReference type="ARBA" id="ARBA00022825"/>
    </source>
</evidence>
<keyword evidence="4" id="KW-1015">Disulfide bond</keyword>
<dbReference type="SUPFAM" id="SSF50494">
    <property type="entry name" value="Trypsin-like serine proteases"/>
    <property type="match status" value="1"/>
</dbReference>
<dbReference type="GO" id="GO:0004252">
    <property type="term" value="F:serine-type endopeptidase activity"/>
    <property type="evidence" value="ECO:0007669"/>
    <property type="project" value="InterPro"/>
</dbReference>
<dbReference type="OMA" id="NTHHITT"/>
<dbReference type="InParanoid" id="G3PG31"/>
<dbReference type="FunFam" id="2.40.10.10:FF:000003">
    <property type="entry name" value="Transmembrane serine protease 3"/>
    <property type="match status" value="1"/>
</dbReference>
<organism evidence="7">
    <name type="scientific">Gasterosteus aculeatus</name>
    <name type="common">Three-spined stickleback</name>
    <dbReference type="NCBI Taxonomy" id="69293"/>
    <lineage>
        <taxon>Eukaryota</taxon>
        <taxon>Metazoa</taxon>
        <taxon>Chordata</taxon>
        <taxon>Craniata</taxon>
        <taxon>Vertebrata</taxon>
        <taxon>Euteleostomi</taxon>
        <taxon>Actinopterygii</taxon>
        <taxon>Neopterygii</taxon>
        <taxon>Teleostei</taxon>
        <taxon>Neoteleostei</taxon>
        <taxon>Acanthomorphata</taxon>
        <taxon>Eupercaria</taxon>
        <taxon>Perciformes</taxon>
        <taxon>Cottioidei</taxon>
        <taxon>Gasterosteales</taxon>
        <taxon>Gasterosteidae</taxon>
        <taxon>Gasterosteus</taxon>
    </lineage>
</organism>
<dbReference type="STRING" id="69293.ENSGACP00000016555"/>